<feature type="domain" description="WWE" evidence="1">
    <location>
        <begin position="13"/>
        <end position="92"/>
    </location>
</feature>
<gene>
    <name evidence="2" type="ORF">PRSY57_0811200</name>
</gene>
<dbReference type="AlphaFoldDB" id="A0A151LJP2"/>
<feature type="non-terminal residue" evidence="2">
    <location>
        <position position="1"/>
    </location>
</feature>
<dbReference type="GeneID" id="24530654"/>
<evidence type="ECO:0000313" key="3">
    <source>
        <dbReference type="Proteomes" id="UP000076359"/>
    </source>
</evidence>
<dbReference type="SUPFAM" id="SSF117839">
    <property type="entry name" value="WWE domain"/>
    <property type="match status" value="1"/>
</dbReference>
<dbReference type="InterPro" id="IPR004170">
    <property type="entry name" value="WWE_dom"/>
</dbReference>
<reference evidence="2 3" key="1">
    <citation type="journal article" date="2016" name="Nat. Commun.">
        <title>Genomes of cryptic chimpanzee Plasmodium species reveal key evolutionary events leading to human malaria.</title>
        <authorList>
            <person name="Sundararaman S.A."/>
            <person name="Plenderleith L.J."/>
            <person name="Liu W."/>
            <person name="Loy D.E."/>
            <person name="Learn G.H."/>
            <person name="Li Y."/>
            <person name="Shaw K.S."/>
            <person name="Ayouba A."/>
            <person name="Peeters M."/>
            <person name="Speede S."/>
            <person name="Shaw G.M."/>
            <person name="Bushman F.D."/>
            <person name="Brisson D."/>
            <person name="Rayner J.C."/>
            <person name="Sharp P.M."/>
            <person name="Hahn B.H."/>
        </authorList>
    </citation>
    <scope>NUCLEOTIDE SEQUENCE [LARGE SCALE GENOMIC DNA]</scope>
    <source>
        <strain evidence="2 3">SY57</strain>
    </source>
</reference>
<dbReference type="PROSITE" id="PS50918">
    <property type="entry name" value="WWE"/>
    <property type="match status" value="1"/>
</dbReference>
<evidence type="ECO:0000313" key="2">
    <source>
        <dbReference type="EMBL" id="KYN99208.1"/>
    </source>
</evidence>
<dbReference type="VEuPathDB" id="PlasmoDB:PRG01_0814700"/>
<name>A0A151LJP2_PLARE</name>
<organism evidence="2 3">
    <name type="scientific">Plasmodium reichenowi</name>
    <dbReference type="NCBI Taxonomy" id="5854"/>
    <lineage>
        <taxon>Eukaryota</taxon>
        <taxon>Sar</taxon>
        <taxon>Alveolata</taxon>
        <taxon>Apicomplexa</taxon>
        <taxon>Aconoidasida</taxon>
        <taxon>Haemosporida</taxon>
        <taxon>Plasmodiidae</taxon>
        <taxon>Plasmodium</taxon>
        <taxon>Plasmodium (Laverania)</taxon>
    </lineage>
</organism>
<accession>A0A151LJP2</accession>
<sequence length="92" mass="11460">EIVWNLEDDDFLNSNSPTQSSQFTEYQWSYLNDKKWINFSYYINRIMNYYFHIHDDYFTYKEKNVTYEINFSKNIRLDIGTGLYNRIRKIKK</sequence>
<proteinExistence type="predicted"/>
<dbReference type="RefSeq" id="XP_019970557.1">
    <property type="nucleotide sequence ID" value="XM_020114717.1"/>
</dbReference>
<evidence type="ECO:0000259" key="1">
    <source>
        <dbReference type="PROSITE" id="PS50918"/>
    </source>
</evidence>
<dbReference type="InterPro" id="IPR037197">
    <property type="entry name" value="WWE_dom_sf"/>
</dbReference>
<comment type="caution">
    <text evidence="2">The sequence shown here is derived from an EMBL/GenBank/DDBJ whole genome shotgun (WGS) entry which is preliminary data.</text>
</comment>
<protein>
    <submittedName>
        <fullName evidence="2">RNA-binding protein, putative</fullName>
    </submittedName>
</protein>
<dbReference type="VEuPathDB" id="PlasmoDB:PRCDC_0811200"/>
<dbReference type="Proteomes" id="UP000076359">
    <property type="component" value="Unassembled WGS sequence"/>
</dbReference>
<dbReference type="EMBL" id="LVLA01000009">
    <property type="protein sequence ID" value="KYN99208.1"/>
    <property type="molecule type" value="Genomic_DNA"/>
</dbReference>